<feature type="transmembrane region" description="Helical" evidence="7">
    <location>
        <begin position="153"/>
        <end position="177"/>
    </location>
</feature>
<feature type="transmembrane region" description="Helical" evidence="7">
    <location>
        <begin position="20"/>
        <end position="40"/>
    </location>
</feature>
<dbReference type="Pfam" id="PF03631">
    <property type="entry name" value="Virul_fac_BrkB"/>
    <property type="match status" value="1"/>
</dbReference>
<dbReference type="RefSeq" id="WP_103918957.1">
    <property type="nucleotide sequence ID" value="NZ_FMSV02000136.1"/>
</dbReference>
<feature type="transmembrane region" description="Helical" evidence="7">
    <location>
        <begin position="221"/>
        <end position="245"/>
    </location>
</feature>
<dbReference type="NCBIfam" id="NF002457">
    <property type="entry name" value="PRK01637.1"/>
    <property type="match status" value="1"/>
</dbReference>
<dbReference type="NCBIfam" id="TIGR00765">
    <property type="entry name" value="yihY_not_rbn"/>
    <property type="match status" value="1"/>
</dbReference>
<dbReference type="Proteomes" id="UP000236724">
    <property type="component" value="Unassembled WGS sequence"/>
</dbReference>
<dbReference type="PANTHER" id="PTHR30213:SF0">
    <property type="entry name" value="UPF0761 MEMBRANE PROTEIN YIHY"/>
    <property type="match status" value="1"/>
</dbReference>
<dbReference type="PANTHER" id="PTHR30213">
    <property type="entry name" value="INNER MEMBRANE PROTEIN YHJD"/>
    <property type="match status" value="1"/>
</dbReference>
<evidence type="ECO:0000256" key="1">
    <source>
        <dbReference type="ARBA" id="ARBA00004651"/>
    </source>
</evidence>
<evidence type="ECO:0000256" key="6">
    <source>
        <dbReference type="ARBA" id="ARBA00023136"/>
    </source>
</evidence>
<evidence type="ECO:0000256" key="7">
    <source>
        <dbReference type="HAMAP-Rule" id="MF_00672"/>
    </source>
</evidence>
<protein>
    <recommendedName>
        <fullName evidence="7">UPF0761 membrane protein MBHS_00814</fullName>
    </recommendedName>
</protein>
<dbReference type="AlphaFoldDB" id="A0A1H6F6F7"/>
<dbReference type="InterPro" id="IPR017039">
    <property type="entry name" value="Virul_fac_BrkB"/>
</dbReference>
<evidence type="ECO:0000313" key="9">
    <source>
        <dbReference type="Proteomes" id="UP000236724"/>
    </source>
</evidence>
<evidence type="ECO:0000313" key="8">
    <source>
        <dbReference type="EMBL" id="SEH04961.1"/>
    </source>
</evidence>
<proteinExistence type="inferred from homology"/>
<keyword evidence="2 7" id="KW-1003">Cell membrane</keyword>
<evidence type="ECO:0000256" key="3">
    <source>
        <dbReference type="ARBA" id="ARBA00022519"/>
    </source>
</evidence>
<gene>
    <name evidence="8" type="ORF">MBHS_00814</name>
</gene>
<keyword evidence="4 7" id="KW-0812">Transmembrane</keyword>
<evidence type="ECO:0000256" key="5">
    <source>
        <dbReference type="ARBA" id="ARBA00022989"/>
    </source>
</evidence>
<feature type="transmembrane region" description="Helical" evidence="7">
    <location>
        <begin position="197"/>
        <end position="214"/>
    </location>
</feature>
<name>A0A1H6F6F7_9GAMM</name>
<feature type="transmembrane region" description="Helical" evidence="7">
    <location>
        <begin position="113"/>
        <end position="132"/>
    </location>
</feature>
<dbReference type="GO" id="GO:0005886">
    <property type="term" value="C:plasma membrane"/>
    <property type="evidence" value="ECO:0007669"/>
    <property type="project" value="UniProtKB-SubCell"/>
</dbReference>
<accession>A0A1H6F6F7</accession>
<feature type="transmembrane region" description="Helical" evidence="7">
    <location>
        <begin position="52"/>
        <end position="76"/>
    </location>
</feature>
<keyword evidence="9" id="KW-1185">Reference proteome</keyword>
<keyword evidence="3" id="KW-0997">Cell inner membrane</keyword>
<organism evidence="8 9">
    <name type="scientific">Candidatus Venteria ishoeyi</name>
    <dbReference type="NCBI Taxonomy" id="1899563"/>
    <lineage>
        <taxon>Bacteria</taxon>
        <taxon>Pseudomonadati</taxon>
        <taxon>Pseudomonadota</taxon>
        <taxon>Gammaproteobacteria</taxon>
        <taxon>Thiotrichales</taxon>
        <taxon>Thiotrichaceae</taxon>
        <taxon>Venteria</taxon>
    </lineage>
</organism>
<evidence type="ECO:0000256" key="2">
    <source>
        <dbReference type="ARBA" id="ARBA00022475"/>
    </source>
</evidence>
<keyword evidence="6 7" id="KW-0472">Membrane</keyword>
<comment type="subcellular location">
    <subcellularLocation>
        <location evidence="1 7">Cell membrane</location>
        <topology evidence="1 7">Multi-pass membrane protein</topology>
    </subcellularLocation>
</comment>
<comment type="similarity">
    <text evidence="7">Belongs to the UPF0761 family.</text>
</comment>
<dbReference type="EMBL" id="FMSV02000136">
    <property type="protein sequence ID" value="SEH04961.1"/>
    <property type="molecule type" value="Genomic_DNA"/>
</dbReference>
<dbReference type="InterPro" id="IPR023679">
    <property type="entry name" value="UPF0761_bac"/>
</dbReference>
<feature type="transmembrane region" description="Helical" evidence="7">
    <location>
        <begin position="265"/>
        <end position="289"/>
    </location>
</feature>
<sequence length="436" mass="50408">MDIQRYQEWEQRFFHKLPPAIRTFLQNISGFLHLLVLRFVEDRCITQASALAYTTLLSLVPLMTLVFGMLSAFPAFSEIQNDIQHFIFENFVPASGAVVQDYLENFTQKTSQLTAIGIAFLIITALLMVKTIDKALNTIWHSNRSRNPVTSFLVYWSILTVAPLLIGISVFVTSYLTSLSLWSDVVERHLGLQVLNILPFVTSATAFTLLYMLIPNRRVPMFYALLGGICAALLFDMAKRGFALYVTQSPVYETIYGALSTIPLFLIWIYASWIMILFGAEVTYCLTIYRRSEYHNQKLSGYSNFIYSYRLLGHLWEAQQQGSTLSLEVILSREGWQNELRLMDMLRRLKRHHWVYRGVEGDEWGLARDLGEVALLDLYKMMVSGIFDTYPELPDKHQSWNKNLEQTLEPIRALTEQEMNKPLKTFYSQHLDIQEK</sequence>
<evidence type="ECO:0000256" key="4">
    <source>
        <dbReference type="ARBA" id="ARBA00022692"/>
    </source>
</evidence>
<dbReference type="HAMAP" id="MF_00672">
    <property type="entry name" value="UPF0761"/>
    <property type="match status" value="1"/>
</dbReference>
<reference evidence="8 9" key="1">
    <citation type="submission" date="2016-10" db="EMBL/GenBank/DDBJ databases">
        <authorList>
            <person name="de Groot N.N."/>
        </authorList>
    </citation>
    <scope>NUCLEOTIDE SEQUENCE [LARGE SCALE GENOMIC DNA]</scope>
    <source>
        <strain evidence="8">MBHS1</strain>
    </source>
</reference>
<keyword evidence="5 7" id="KW-1133">Transmembrane helix</keyword>